<dbReference type="AlphaFoldDB" id="E2BR67"/>
<evidence type="ECO:0008006" key="3">
    <source>
        <dbReference type="Google" id="ProtNLM"/>
    </source>
</evidence>
<organism evidence="2">
    <name type="scientific">Harpegnathos saltator</name>
    <name type="common">Jerdon's jumping ant</name>
    <dbReference type="NCBI Taxonomy" id="610380"/>
    <lineage>
        <taxon>Eukaryota</taxon>
        <taxon>Metazoa</taxon>
        <taxon>Ecdysozoa</taxon>
        <taxon>Arthropoda</taxon>
        <taxon>Hexapoda</taxon>
        <taxon>Insecta</taxon>
        <taxon>Pterygota</taxon>
        <taxon>Neoptera</taxon>
        <taxon>Endopterygota</taxon>
        <taxon>Hymenoptera</taxon>
        <taxon>Apocrita</taxon>
        <taxon>Aculeata</taxon>
        <taxon>Formicoidea</taxon>
        <taxon>Formicidae</taxon>
        <taxon>Ponerinae</taxon>
        <taxon>Ponerini</taxon>
        <taxon>Harpegnathos</taxon>
    </lineage>
</organism>
<dbReference type="OrthoDB" id="5282002at2759"/>
<evidence type="ECO:0000313" key="2">
    <source>
        <dbReference type="Proteomes" id="UP000008237"/>
    </source>
</evidence>
<dbReference type="InParanoid" id="E2BR67"/>
<gene>
    <name evidence="1" type="ORF">EAI_15213</name>
</gene>
<keyword evidence="2" id="KW-1185">Reference proteome</keyword>
<accession>E2BR67</accession>
<sequence length="140" mass="16712">MIHYAEHKAICEVMMQVLIVEPQSDIHRYNDWQEWIQTRKELMKTIQQNLNRSLEPYEKQMILWSKTCFICHQQAELKTCQRCFSANYCEEHANAFRTKHDGYKCDQMMLMLNIDIEIISGRTNDDSNTDDDENNVDSNE</sequence>
<name>E2BR67_HARSA</name>
<proteinExistence type="predicted"/>
<reference evidence="1 2" key="1">
    <citation type="journal article" date="2010" name="Science">
        <title>Genomic comparison of the ants Camponotus floridanus and Harpegnathos saltator.</title>
        <authorList>
            <person name="Bonasio R."/>
            <person name="Zhang G."/>
            <person name="Ye C."/>
            <person name="Mutti N.S."/>
            <person name="Fang X."/>
            <person name="Qin N."/>
            <person name="Donahue G."/>
            <person name="Yang P."/>
            <person name="Li Q."/>
            <person name="Li C."/>
            <person name="Zhang P."/>
            <person name="Huang Z."/>
            <person name="Berger S.L."/>
            <person name="Reinberg D."/>
            <person name="Wang J."/>
            <person name="Liebig J."/>
        </authorList>
    </citation>
    <scope>NUCLEOTIDE SEQUENCE [LARGE SCALE GENOMIC DNA]</scope>
    <source>
        <strain evidence="1 2">R22 G/1</strain>
    </source>
</reference>
<evidence type="ECO:0000313" key="1">
    <source>
        <dbReference type="EMBL" id="EFN81818.1"/>
    </source>
</evidence>
<dbReference type="EMBL" id="GL449899">
    <property type="protein sequence ID" value="EFN81818.1"/>
    <property type="molecule type" value="Genomic_DNA"/>
</dbReference>
<protein>
    <recommendedName>
        <fullName evidence="3">MYND-type domain-containing protein</fullName>
    </recommendedName>
</protein>
<dbReference type="Proteomes" id="UP000008237">
    <property type="component" value="Unassembled WGS sequence"/>
</dbReference>